<dbReference type="AlphaFoldDB" id="A0A9P4P9G8"/>
<evidence type="ECO:0000256" key="1">
    <source>
        <dbReference type="SAM" id="MobiDB-lite"/>
    </source>
</evidence>
<proteinExistence type="predicted"/>
<reference evidence="2" key="1">
    <citation type="journal article" date="2020" name="Stud. Mycol.">
        <title>101 Dothideomycetes genomes: a test case for predicting lifestyles and emergence of pathogens.</title>
        <authorList>
            <person name="Haridas S."/>
            <person name="Albert R."/>
            <person name="Binder M."/>
            <person name="Bloem J."/>
            <person name="Labutti K."/>
            <person name="Salamov A."/>
            <person name="Andreopoulos B."/>
            <person name="Baker S."/>
            <person name="Barry K."/>
            <person name="Bills G."/>
            <person name="Bluhm B."/>
            <person name="Cannon C."/>
            <person name="Castanera R."/>
            <person name="Culley D."/>
            <person name="Daum C."/>
            <person name="Ezra D."/>
            <person name="Gonzalez J."/>
            <person name="Henrissat B."/>
            <person name="Kuo A."/>
            <person name="Liang C."/>
            <person name="Lipzen A."/>
            <person name="Lutzoni F."/>
            <person name="Magnuson J."/>
            <person name="Mondo S."/>
            <person name="Nolan M."/>
            <person name="Ohm R."/>
            <person name="Pangilinan J."/>
            <person name="Park H.-J."/>
            <person name="Ramirez L."/>
            <person name="Alfaro M."/>
            <person name="Sun H."/>
            <person name="Tritt A."/>
            <person name="Yoshinaga Y."/>
            <person name="Zwiers L.-H."/>
            <person name="Turgeon B."/>
            <person name="Goodwin S."/>
            <person name="Spatafora J."/>
            <person name="Crous P."/>
            <person name="Grigoriev I."/>
        </authorList>
    </citation>
    <scope>NUCLEOTIDE SEQUENCE</scope>
    <source>
        <strain evidence="2">CBS 690.94</strain>
    </source>
</reference>
<dbReference type="EMBL" id="MU001510">
    <property type="protein sequence ID" value="KAF2439004.1"/>
    <property type="molecule type" value="Genomic_DNA"/>
</dbReference>
<feature type="compositionally biased region" description="Pro residues" evidence="1">
    <location>
        <begin position="876"/>
        <end position="886"/>
    </location>
</feature>
<feature type="region of interest" description="Disordered" evidence="1">
    <location>
        <begin position="866"/>
        <end position="899"/>
    </location>
</feature>
<keyword evidence="3" id="KW-1185">Reference proteome</keyword>
<dbReference type="Proteomes" id="UP000799764">
    <property type="component" value="Unassembled WGS sequence"/>
</dbReference>
<evidence type="ECO:0008006" key="4">
    <source>
        <dbReference type="Google" id="ProtNLM"/>
    </source>
</evidence>
<accession>A0A9P4P9G8</accession>
<protein>
    <recommendedName>
        <fullName evidence="4">Pentatricopeptide repeat domain-containing protein</fullName>
    </recommendedName>
</protein>
<evidence type="ECO:0000313" key="2">
    <source>
        <dbReference type="EMBL" id="KAF2439004.1"/>
    </source>
</evidence>
<dbReference type="OrthoDB" id="5366531at2759"/>
<name>A0A9P4P9G8_9PLEO</name>
<sequence length="899" mass="103065">MPPALDRLLASPSALRLLRTIATAQAPPTAWLHAAGCVACICPRRNYATLPPDDETRRWRRWKEQEELRRHVKENLEVFGERRQAPDRIATVQDLVHRLQEAERRKGRDGILKEWVLRTRLGFDLPTDDTPDAEFLWGTFVKDPRVVVELLAYAAHLRTRTGHVYPRLYELCIVHWLPNKKHSRQALVYHHFMRRELQLEQLPLQHLARVTKGRLTPAMYDTLLEIYKDSSETNLYDEVVPALRHFPAWALAWHAACILKGDLPSPEVAASPMVRAFIAHNATSSNPAVRVNAAVAGSLGINDEMDQALLRRLRGQDAAPVRFEDAFCARMFATRAVPPESVIRGLALVGVNEIGPLAVRAMASRTDPISELPQRFEQLRASGIALQGCVFSLALENFAEKKQHLLVQSMLESDQHPEVYDDAELQTELLDHYMEQQDWEQAHRTLAILSLFHHERATRAWNLLLQSHIERCAPTGIVQTLQSMAQYKIAVDPTSIIKLKTDVLLSRQRGHRPVKRTRRTAVTSDRPRTFDDLRFVARVYLFILEREMAYIPPMAWREIVRRFGMACRLRELRRLIHWLCCWYAPRFEGPLNTVREPVFLDPAIERLRASVSKKAMESRPSAPGGQVEGQAHKNHPLQQLFSDSFKQGLVVWGFKARLLPNAPIEQSLFPGSEGRGSQGKKRHRRRLREAGMVHRLDWDIGLKMLMELRDLGMYVSSRPVVKALQGMFINFFGRGQSRKKHNRMMAAANTTRYVEYVRRVNEIWGKPLFTEPRMYGTSTLHALMWHPRFDRVVPRRSHLKLREIVSGNVAYTHQGGTKCRRKHIHRFGDDKLKKKLARSQEQRDAGAQNADVCQEPGFQQLLATLEAQNRAMNPDAVPPPKKPTSIPPDSKNNTGHSRD</sequence>
<comment type="caution">
    <text evidence="2">The sequence shown here is derived from an EMBL/GenBank/DDBJ whole genome shotgun (WGS) entry which is preliminary data.</text>
</comment>
<organism evidence="2 3">
    <name type="scientific">Karstenula rhodostoma CBS 690.94</name>
    <dbReference type="NCBI Taxonomy" id="1392251"/>
    <lineage>
        <taxon>Eukaryota</taxon>
        <taxon>Fungi</taxon>
        <taxon>Dikarya</taxon>
        <taxon>Ascomycota</taxon>
        <taxon>Pezizomycotina</taxon>
        <taxon>Dothideomycetes</taxon>
        <taxon>Pleosporomycetidae</taxon>
        <taxon>Pleosporales</taxon>
        <taxon>Massarineae</taxon>
        <taxon>Didymosphaeriaceae</taxon>
        <taxon>Karstenula</taxon>
    </lineage>
</organism>
<gene>
    <name evidence="2" type="ORF">P171DRAFT_436371</name>
</gene>
<evidence type="ECO:0000313" key="3">
    <source>
        <dbReference type="Proteomes" id="UP000799764"/>
    </source>
</evidence>